<dbReference type="Proteomes" id="UP001157974">
    <property type="component" value="Unassembled WGS sequence"/>
</dbReference>
<comment type="caution">
    <text evidence="1">The sequence shown here is derived from an EMBL/GenBank/DDBJ whole genome shotgun (WGS) entry which is preliminary data.</text>
</comment>
<evidence type="ECO:0000313" key="2">
    <source>
        <dbReference type="Proteomes" id="UP001157974"/>
    </source>
</evidence>
<dbReference type="EMBL" id="JAMWBK010000004">
    <property type="protein sequence ID" value="KAJ8905527.1"/>
    <property type="molecule type" value="Genomic_DNA"/>
</dbReference>
<name>A0AAV8UWW6_9RHOD</name>
<evidence type="ECO:0000313" key="1">
    <source>
        <dbReference type="EMBL" id="KAJ8905527.1"/>
    </source>
</evidence>
<keyword evidence="2" id="KW-1185">Reference proteome</keyword>
<proteinExistence type="predicted"/>
<accession>A0AAV8UWW6</accession>
<sequence>MPTSGPKVTCGVEYIFDRAPDFLDLDTGLIEDHEICQLSLMAYAEAGLSATITIEDFQLNVGENDPIALGTFSQKSSDVGPTIRKFCRDDYDQEFSFAGLVKPEGDFVESGDQWIVQVECGAARTLTVC</sequence>
<reference evidence="1 2" key="1">
    <citation type="journal article" date="2023" name="Nat. Commun.">
        <title>Origin of minicircular mitochondrial genomes in red algae.</title>
        <authorList>
            <person name="Lee Y."/>
            <person name="Cho C.H."/>
            <person name="Lee Y.M."/>
            <person name="Park S.I."/>
            <person name="Yang J.H."/>
            <person name="West J.A."/>
            <person name="Bhattacharya D."/>
            <person name="Yoon H.S."/>
        </authorList>
    </citation>
    <scope>NUCLEOTIDE SEQUENCE [LARGE SCALE GENOMIC DNA]</scope>
    <source>
        <strain evidence="1 2">CCMP1338</strain>
        <tissue evidence="1">Whole cell</tissue>
    </source>
</reference>
<dbReference type="AlphaFoldDB" id="A0AAV8UWW6"/>
<gene>
    <name evidence="1" type="ORF">NDN08_002034</name>
</gene>
<protein>
    <submittedName>
        <fullName evidence="1">Uncharacterized protein</fullName>
    </submittedName>
</protein>
<organism evidence="1 2">
    <name type="scientific">Rhodosorus marinus</name>
    <dbReference type="NCBI Taxonomy" id="101924"/>
    <lineage>
        <taxon>Eukaryota</taxon>
        <taxon>Rhodophyta</taxon>
        <taxon>Stylonematophyceae</taxon>
        <taxon>Stylonematales</taxon>
        <taxon>Stylonemataceae</taxon>
        <taxon>Rhodosorus</taxon>
    </lineage>
</organism>